<dbReference type="AlphaFoldDB" id="A0A915JAF6"/>
<organism evidence="1 2">
    <name type="scientific">Romanomermis culicivorax</name>
    <name type="common">Nematode worm</name>
    <dbReference type="NCBI Taxonomy" id="13658"/>
    <lineage>
        <taxon>Eukaryota</taxon>
        <taxon>Metazoa</taxon>
        <taxon>Ecdysozoa</taxon>
        <taxon>Nematoda</taxon>
        <taxon>Enoplea</taxon>
        <taxon>Dorylaimia</taxon>
        <taxon>Mermithida</taxon>
        <taxon>Mermithoidea</taxon>
        <taxon>Mermithidae</taxon>
        <taxon>Romanomermis</taxon>
    </lineage>
</organism>
<dbReference type="WBParaSite" id="nRc.2.0.1.t23464-RA">
    <property type="protein sequence ID" value="nRc.2.0.1.t23464-RA"/>
    <property type="gene ID" value="nRc.2.0.1.g23464"/>
</dbReference>
<proteinExistence type="predicted"/>
<accession>A0A915JAF6</accession>
<reference evidence="2" key="1">
    <citation type="submission" date="2022-11" db="UniProtKB">
        <authorList>
            <consortium name="WormBaseParasite"/>
        </authorList>
    </citation>
    <scope>IDENTIFICATION</scope>
</reference>
<dbReference type="Proteomes" id="UP000887565">
    <property type="component" value="Unplaced"/>
</dbReference>
<protein>
    <submittedName>
        <fullName evidence="2">Uncharacterized protein</fullName>
    </submittedName>
</protein>
<evidence type="ECO:0000313" key="1">
    <source>
        <dbReference type="Proteomes" id="UP000887565"/>
    </source>
</evidence>
<name>A0A915JAF6_ROMCU</name>
<keyword evidence="1" id="KW-1185">Reference proteome</keyword>
<evidence type="ECO:0000313" key="2">
    <source>
        <dbReference type="WBParaSite" id="nRc.2.0.1.t23464-RA"/>
    </source>
</evidence>
<sequence>MVGINKATLGAKNVMVAGQLKANVHGRNLHNLMSWFGEEVLCDQCCPATSNICRSTILMANRVKFG</sequence>